<protein>
    <submittedName>
        <fullName evidence="1">Uncharacterized protein</fullName>
    </submittedName>
</protein>
<dbReference type="STRING" id="658196.A0A397SIC8"/>
<evidence type="ECO:0000313" key="1">
    <source>
        <dbReference type="EMBL" id="RIA84639.1"/>
    </source>
</evidence>
<evidence type="ECO:0000313" key="2">
    <source>
        <dbReference type="Proteomes" id="UP000265703"/>
    </source>
</evidence>
<accession>A0A397SIC8</accession>
<dbReference type="EMBL" id="QKYT01000478">
    <property type="protein sequence ID" value="RIA84639.1"/>
    <property type="molecule type" value="Genomic_DNA"/>
</dbReference>
<dbReference type="OrthoDB" id="2485967at2759"/>
<name>A0A397SIC8_9GLOM</name>
<keyword evidence="2" id="KW-1185">Reference proteome</keyword>
<dbReference type="AlphaFoldDB" id="A0A397SIC8"/>
<proteinExistence type="predicted"/>
<dbReference type="Proteomes" id="UP000265703">
    <property type="component" value="Unassembled WGS sequence"/>
</dbReference>
<comment type="caution">
    <text evidence="1">The sequence shown here is derived from an EMBL/GenBank/DDBJ whole genome shotgun (WGS) entry which is preliminary data.</text>
</comment>
<gene>
    <name evidence="1" type="ORF">C1645_831975</name>
</gene>
<sequence length="80" mass="9384">MFYNVILAYLPSSSKLILLDNNIKLPPTNFLKLPLFNYISFCNFSKLSNEQEIYKLFISYQRIIFWRTSQPLKLFPGASA</sequence>
<reference evidence="1 2" key="1">
    <citation type="submission" date="2018-06" db="EMBL/GenBank/DDBJ databases">
        <title>Comparative genomics reveals the genomic features of Rhizophagus irregularis, R. cerebriforme, R. diaphanum and Gigaspora rosea, and their symbiotic lifestyle signature.</title>
        <authorList>
            <person name="Morin E."/>
            <person name="San Clemente H."/>
            <person name="Chen E.C.H."/>
            <person name="De La Providencia I."/>
            <person name="Hainaut M."/>
            <person name="Kuo A."/>
            <person name="Kohler A."/>
            <person name="Murat C."/>
            <person name="Tang N."/>
            <person name="Roy S."/>
            <person name="Loubradou J."/>
            <person name="Henrissat B."/>
            <person name="Grigoriev I.V."/>
            <person name="Corradi N."/>
            <person name="Roux C."/>
            <person name="Martin F.M."/>
        </authorList>
    </citation>
    <scope>NUCLEOTIDE SEQUENCE [LARGE SCALE GENOMIC DNA]</scope>
    <source>
        <strain evidence="1 2">DAOM 227022</strain>
    </source>
</reference>
<organism evidence="1 2">
    <name type="scientific">Glomus cerebriforme</name>
    <dbReference type="NCBI Taxonomy" id="658196"/>
    <lineage>
        <taxon>Eukaryota</taxon>
        <taxon>Fungi</taxon>
        <taxon>Fungi incertae sedis</taxon>
        <taxon>Mucoromycota</taxon>
        <taxon>Glomeromycotina</taxon>
        <taxon>Glomeromycetes</taxon>
        <taxon>Glomerales</taxon>
        <taxon>Glomeraceae</taxon>
        <taxon>Glomus</taxon>
    </lineage>
</organism>